<evidence type="ECO:0000313" key="2">
    <source>
        <dbReference type="Ensembl" id="ENSVKKP00000006548.1"/>
    </source>
</evidence>
<accession>A0A8D2IXD4</accession>
<sequence length="84" mass="9325">ISSRTDRFDRLKNGLSFIETSALDSTNVEAAFQNILTEIYRIVSQRQMAGGQPEAEFSPSSSIEPIRVLPTHQEGKQAPCCQNI</sequence>
<name>A0A8D2IXD4_VARKO</name>
<dbReference type="Gene3D" id="3.40.50.300">
    <property type="entry name" value="P-loop containing nucleotide triphosphate hydrolases"/>
    <property type="match status" value="1"/>
</dbReference>
<proteinExistence type="predicted"/>
<dbReference type="InterPro" id="IPR027417">
    <property type="entry name" value="P-loop_NTPase"/>
</dbReference>
<evidence type="ECO:0000256" key="1">
    <source>
        <dbReference type="SAM" id="MobiDB-lite"/>
    </source>
</evidence>
<dbReference type="AlphaFoldDB" id="A0A8D2IXD4"/>
<organism evidence="2 3">
    <name type="scientific">Varanus komodoensis</name>
    <name type="common">Komodo dragon</name>
    <dbReference type="NCBI Taxonomy" id="61221"/>
    <lineage>
        <taxon>Eukaryota</taxon>
        <taxon>Metazoa</taxon>
        <taxon>Chordata</taxon>
        <taxon>Craniata</taxon>
        <taxon>Vertebrata</taxon>
        <taxon>Euteleostomi</taxon>
        <taxon>Lepidosauria</taxon>
        <taxon>Squamata</taxon>
        <taxon>Bifurcata</taxon>
        <taxon>Unidentata</taxon>
        <taxon>Episquamata</taxon>
        <taxon>Toxicofera</taxon>
        <taxon>Anguimorpha</taxon>
        <taxon>Paleoanguimorpha</taxon>
        <taxon>Varanoidea</taxon>
        <taxon>Varanidae</taxon>
        <taxon>Varanus</taxon>
    </lineage>
</organism>
<dbReference type="OMA" id="IHIPPTT"/>
<dbReference type="Proteomes" id="UP000694545">
    <property type="component" value="Unplaced"/>
</dbReference>
<protein>
    <submittedName>
        <fullName evidence="2">Uncharacterized protein</fullName>
    </submittedName>
</protein>
<feature type="region of interest" description="Disordered" evidence="1">
    <location>
        <begin position="50"/>
        <end position="84"/>
    </location>
</feature>
<keyword evidence="3" id="KW-1185">Reference proteome</keyword>
<evidence type="ECO:0000313" key="3">
    <source>
        <dbReference type="Proteomes" id="UP000694545"/>
    </source>
</evidence>
<reference evidence="2" key="2">
    <citation type="submission" date="2025-09" db="UniProtKB">
        <authorList>
            <consortium name="Ensembl"/>
        </authorList>
    </citation>
    <scope>IDENTIFICATION</scope>
</reference>
<dbReference type="Ensembl" id="ENSVKKT00000006724.1">
    <property type="protein sequence ID" value="ENSVKKP00000006548.1"/>
    <property type="gene ID" value="ENSVKKG00000004754.1"/>
</dbReference>
<reference evidence="2" key="1">
    <citation type="submission" date="2025-08" db="UniProtKB">
        <authorList>
            <consortium name="Ensembl"/>
        </authorList>
    </citation>
    <scope>IDENTIFICATION</scope>
</reference>